<dbReference type="SMART" id="SM00184">
    <property type="entry name" value="RING"/>
    <property type="match status" value="1"/>
</dbReference>
<protein>
    <recommendedName>
        <fullName evidence="5">RING-type domain-containing protein</fullName>
    </recommendedName>
</protein>
<dbReference type="InterPro" id="IPR013083">
    <property type="entry name" value="Znf_RING/FYVE/PHD"/>
</dbReference>
<dbReference type="InterPro" id="IPR017907">
    <property type="entry name" value="Znf_RING_CS"/>
</dbReference>
<keyword evidence="3" id="KW-0862">Zinc</keyword>
<dbReference type="AlphaFoldDB" id="A0A6C0BQ10"/>
<evidence type="ECO:0000256" key="1">
    <source>
        <dbReference type="ARBA" id="ARBA00022723"/>
    </source>
</evidence>
<dbReference type="Gene3D" id="3.30.40.10">
    <property type="entry name" value="Zinc/RING finger domain, C3HC4 (zinc finger)"/>
    <property type="match status" value="1"/>
</dbReference>
<dbReference type="EMBL" id="MN739202">
    <property type="protein sequence ID" value="QHS93343.1"/>
    <property type="molecule type" value="Genomic_DNA"/>
</dbReference>
<reference evidence="6" key="1">
    <citation type="journal article" date="2020" name="Nature">
        <title>Giant virus diversity and host interactions through global metagenomics.</title>
        <authorList>
            <person name="Schulz F."/>
            <person name="Roux S."/>
            <person name="Paez-Espino D."/>
            <person name="Jungbluth S."/>
            <person name="Walsh D.A."/>
            <person name="Denef V.J."/>
            <person name="McMahon K.D."/>
            <person name="Konstantinidis K.T."/>
            <person name="Eloe-Fadrosh E.A."/>
            <person name="Kyrpides N.C."/>
            <person name="Woyke T."/>
        </authorList>
    </citation>
    <scope>NUCLEOTIDE SEQUENCE</scope>
    <source>
        <strain evidence="6">GVMAG-M-3300017989-17</strain>
    </source>
</reference>
<dbReference type="GO" id="GO:0061630">
    <property type="term" value="F:ubiquitin protein ligase activity"/>
    <property type="evidence" value="ECO:0007669"/>
    <property type="project" value="TreeGrafter"/>
</dbReference>
<keyword evidence="1" id="KW-0479">Metal-binding</keyword>
<dbReference type="PANTHER" id="PTHR15315">
    <property type="entry name" value="RING FINGER PROTEIN 41, 151"/>
    <property type="match status" value="1"/>
</dbReference>
<evidence type="ECO:0000313" key="6">
    <source>
        <dbReference type="EMBL" id="QHS93343.1"/>
    </source>
</evidence>
<dbReference type="InterPro" id="IPR001841">
    <property type="entry name" value="Znf_RING"/>
</dbReference>
<proteinExistence type="predicted"/>
<dbReference type="GO" id="GO:0016567">
    <property type="term" value="P:protein ubiquitination"/>
    <property type="evidence" value="ECO:0007669"/>
    <property type="project" value="TreeGrafter"/>
</dbReference>
<feature type="region of interest" description="Disordered" evidence="4">
    <location>
        <begin position="146"/>
        <end position="171"/>
    </location>
</feature>
<evidence type="ECO:0000259" key="5">
    <source>
        <dbReference type="PROSITE" id="PS50089"/>
    </source>
</evidence>
<dbReference type="Pfam" id="PF13923">
    <property type="entry name" value="zf-C3HC4_2"/>
    <property type="match status" value="1"/>
</dbReference>
<evidence type="ECO:0000256" key="3">
    <source>
        <dbReference type="ARBA" id="ARBA00022833"/>
    </source>
</evidence>
<sequence length="171" mass="19472">MTCGICQDEIQEPARIVECGHVFCFTCICKWCNVSNSCPLCQCRFLQLARLDAGHPVHSVHQVQAVDRREENWMEVMEQYDSEDDSGGDSLDRYEEDFVLPDNVVYYESGQICDFRTGDENPFGRAPRGQPDSIIRTRDGTVITISWHHPSAENSGDPEESEYEPSDDDDE</sequence>
<dbReference type="PANTHER" id="PTHR15315:SF26">
    <property type="entry name" value="E3 UBIQUITIN-PROTEIN LIGASE NRDP1"/>
    <property type="match status" value="1"/>
</dbReference>
<evidence type="ECO:0000256" key="4">
    <source>
        <dbReference type="SAM" id="MobiDB-lite"/>
    </source>
</evidence>
<organism evidence="6">
    <name type="scientific">viral metagenome</name>
    <dbReference type="NCBI Taxonomy" id="1070528"/>
    <lineage>
        <taxon>unclassified sequences</taxon>
        <taxon>metagenomes</taxon>
        <taxon>organismal metagenomes</taxon>
    </lineage>
</organism>
<evidence type="ECO:0000256" key="2">
    <source>
        <dbReference type="ARBA" id="ARBA00022771"/>
    </source>
</evidence>
<feature type="compositionally biased region" description="Acidic residues" evidence="4">
    <location>
        <begin position="156"/>
        <end position="171"/>
    </location>
</feature>
<dbReference type="SUPFAM" id="SSF57850">
    <property type="entry name" value="RING/U-box"/>
    <property type="match status" value="1"/>
</dbReference>
<feature type="domain" description="RING-type" evidence="5">
    <location>
        <begin position="3"/>
        <end position="42"/>
    </location>
</feature>
<keyword evidence="2" id="KW-0863">Zinc-finger</keyword>
<name>A0A6C0BQ10_9ZZZZ</name>
<dbReference type="GO" id="GO:0008270">
    <property type="term" value="F:zinc ion binding"/>
    <property type="evidence" value="ECO:0007669"/>
    <property type="project" value="UniProtKB-KW"/>
</dbReference>
<accession>A0A6C0BQ10</accession>
<dbReference type="PROSITE" id="PS50089">
    <property type="entry name" value="ZF_RING_2"/>
    <property type="match status" value="1"/>
</dbReference>
<dbReference type="PROSITE" id="PS00518">
    <property type="entry name" value="ZF_RING_1"/>
    <property type="match status" value="1"/>
</dbReference>